<dbReference type="PROSITE" id="PS00584">
    <property type="entry name" value="PFKB_KINASES_2"/>
    <property type="match status" value="1"/>
</dbReference>
<evidence type="ECO:0000256" key="1">
    <source>
        <dbReference type="ARBA" id="ARBA00010688"/>
    </source>
</evidence>
<comment type="similarity">
    <text evidence="1">Belongs to the carbohydrate kinase PfkB family.</text>
</comment>
<dbReference type="GO" id="GO:0042840">
    <property type="term" value="P:D-glucuronate catabolic process"/>
    <property type="evidence" value="ECO:0007669"/>
    <property type="project" value="TreeGrafter"/>
</dbReference>
<dbReference type="GO" id="GO:0008673">
    <property type="term" value="F:2-dehydro-3-deoxygluconokinase activity"/>
    <property type="evidence" value="ECO:0007669"/>
    <property type="project" value="UniProtKB-EC"/>
</dbReference>
<dbReference type="GO" id="GO:0006974">
    <property type="term" value="P:DNA damage response"/>
    <property type="evidence" value="ECO:0007669"/>
    <property type="project" value="TreeGrafter"/>
</dbReference>
<dbReference type="EMBL" id="ONZF01000015">
    <property type="protein sequence ID" value="SPJ26144.1"/>
    <property type="molecule type" value="Genomic_DNA"/>
</dbReference>
<dbReference type="AlphaFoldDB" id="A0A2R8C149"/>
<evidence type="ECO:0000313" key="5">
    <source>
        <dbReference type="EMBL" id="SPJ26144.1"/>
    </source>
</evidence>
<dbReference type="GO" id="GO:0019698">
    <property type="term" value="P:D-galacturonate catabolic process"/>
    <property type="evidence" value="ECO:0007669"/>
    <property type="project" value="TreeGrafter"/>
</dbReference>
<dbReference type="InterPro" id="IPR029056">
    <property type="entry name" value="Ribokinase-like"/>
</dbReference>
<dbReference type="Pfam" id="PF00294">
    <property type="entry name" value="PfkB"/>
    <property type="match status" value="1"/>
</dbReference>
<dbReference type="GO" id="GO:0005829">
    <property type="term" value="C:cytosol"/>
    <property type="evidence" value="ECO:0007669"/>
    <property type="project" value="TreeGrafter"/>
</dbReference>
<keyword evidence="2 5" id="KW-0808">Transferase</keyword>
<dbReference type="InterPro" id="IPR050306">
    <property type="entry name" value="PfkB_Carbo_kinase"/>
</dbReference>
<dbReference type="SUPFAM" id="SSF53613">
    <property type="entry name" value="Ribokinase-like"/>
    <property type="match status" value="1"/>
</dbReference>
<dbReference type="PANTHER" id="PTHR43085">
    <property type="entry name" value="HEXOKINASE FAMILY MEMBER"/>
    <property type="match status" value="1"/>
</dbReference>
<gene>
    <name evidence="5" type="primary">kdgK_2</name>
    <name evidence="5" type="ORF">PAA8504_04000</name>
</gene>
<feature type="domain" description="Carbohydrate kinase PfkB" evidence="4">
    <location>
        <begin position="4"/>
        <end position="294"/>
    </location>
</feature>
<sequence>MVPKLICVGECMVELAEVGDGTYRRGFAGDTFNAAWYARQALPGDWAVEYASCIGVDAVSDQMAAFMAGEGVGTDALRRVEGRTVGLYMISTEGGERSFAYWRGQAAAKLLADDPDWLRGVLGQGAHVHFSGITLAILAPDARARFLDVLRDVRGQGVGVSFDTNVRPRLWEDAEVTRAAMMAAAGVSDLVLPSFDEEEALFGDADSAATVARYASAGAGSVVVKNGAAPMLGWDGGETVEVPVVPVARVVDTTAAGDSFAGAFLGARLTGAGLRDAMERAAAVSARVIGAPGALVR</sequence>
<dbReference type="Gene3D" id="3.40.1190.20">
    <property type="match status" value="1"/>
</dbReference>
<keyword evidence="6" id="KW-1185">Reference proteome</keyword>
<keyword evidence="3 5" id="KW-0418">Kinase</keyword>
<dbReference type="CDD" id="cd01166">
    <property type="entry name" value="KdgK"/>
    <property type="match status" value="1"/>
</dbReference>
<dbReference type="EC" id="2.7.1.45" evidence="5"/>
<evidence type="ECO:0000256" key="3">
    <source>
        <dbReference type="ARBA" id="ARBA00022777"/>
    </source>
</evidence>
<evidence type="ECO:0000256" key="2">
    <source>
        <dbReference type="ARBA" id="ARBA00022679"/>
    </source>
</evidence>
<dbReference type="InterPro" id="IPR011611">
    <property type="entry name" value="PfkB_dom"/>
</dbReference>
<proteinExistence type="inferred from homology"/>
<dbReference type="InterPro" id="IPR002173">
    <property type="entry name" value="Carboh/pur_kinase_PfkB_CS"/>
</dbReference>
<reference evidence="6" key="1">
    <citation type="submission" date="2018-03" db="EMBL/GenBank/DDBJ databases">
        <authorList>
            <person name="Rodrigo-Torres L."/>
            <person name="Arahal R. D."/>
            <person name="Lucena T."/>
        </authorList>
    </citation>
    <scope>NUCLEOTIDE SEQUENCE [LARGE SCALE GENOMIC DNA]</scope>
    <source>
        <strain evidence="6">CECT 8504</strain>
    </source>
</reference>
<dbReference type="Proteomes" id="UP000244912">
    <property type="component" value="Unassembled WGS sequence"/>
</dbReference>
<name>A0A2R8C149_9RHOB</name>
<evidence type="ECO:0000259" key="4">
    <source>
        <dbReference type="Pfam" id="PF00294"/>
    </source>
</evidence>
<organism evidence="5 6">
    <name type="scientific">Palleronia abyssalis</name>
    <dbReference type="NCBI Taxonomy" id="1501240"/>
    <lineage>
        <taxon>Bacteria</taxon>
        <taxon>Pseudomonadati</taxon>
        <taxon>Pseudomonadota</taxon>
        <taxon>Alphaproteobacteria</taxon>
        <taxon>Rhodobacterales</taxon>
        <taxon>Roseobacteraceae</taxon>
        <taxon>Palleronia</taxon>
    </lineage>
</organism>
<evidence type="ECO:0000313" key="6">
    <source>
        <dbReference type="Proteomes" id="UP000244912"/>
    </source>
</evidence>
<accession>A0A2R8C149</accession>
<dbReference type="PANTHER" id="PTHR43085:SF15">
    <property type="entry name" value="2-DEHYDRO-3-DEOXYGLUCONOKINASE"/>
    <property type="match status" value="1"/>
</dbReference>
<protein>
    <submittedName>
        <fullName evidence="5">2-dehydro-3-deoxygluconokinase</fullName>
        <ecNumber evidence="5">2.7.1.45</ecNumber>
    </submittedName>
</protein>